<comment type="caution">
    <text evidence="11">The sequence shown here is derived from an EMBL/GenBank/DDBJ whole genome shotgun (WGS) entry which is preliminary data.</text>
</comment>
<proteinExistence type="inferred from homology"/>
<feature type="transmembrane region" description="Helical" evidence="10">
    <location>
        <begin position="32"/>
        <end position="50"/>
    </location>
</feature>
<keyword evidence="6 10" id="KW-0407">Ion channel</keyword>
<evidence type="ECO:0000256" key="1">
    <source>
        <dbReference type="ARBA" id="ARBA00004651"/>
    </source>
</evidence>
<keyword evidence="3 10" id="KW-0812">Transmembrane</keyword>
<gene>
    <name evidence="10 11" type="primary">crcB</name>
    <name evidence="10" type="synonym">fluC</name>
    <name evidence="11" type="ORF">LRS37_15395</name>
</gene>
<keyword evidence="10" id="KW-0406">Ion transport</keyword>
<evidence type="ECO:0000256" key="7">
    <source>
        <dbReference type="ARBA" id="ARBA00035120"/>
    </source>
</evidence>
<keyword evidence="5 10" id="KW-0472">Membrane</keyword>
<dbReference type="EMBL" id="JAJODE010000061">
    <property type="protein sequence ID" value="MCD4840218.1"/>
    <property type="molecule type" value="Genomic_DNA"/>
</dbReference>
<comment type="function">
    <text evidence="9 10">Fluoride-specific ion channel. Important for reducing fluoride concentration in the cell, thus reducing its toxicity.</text>
</comment>
<feature type="binding site" evidence="10">
    <location>
        <position position="72"/>
    </location>
    <ligand>
        <name>Na(+)</name>
        <dbReference type="ChEBI" id="CHEBI:29101"/>
        <note>structural</note>
    </ligand>
</feature>
<keyword evidence="10" id="KW-0813">Transport</keyword>
<feature type="transmembrane region" description="Helical" evidence="10">
    <location>
        <begin position="5"/>
        <end position="26"/>
    </location>
</feature>
<evidence type="ECO:0000256" key="5">
    <source>
        <dbReference type="ARBA" id="ARBA00023136"/>
    </source>
</evidence>
<feature type="transmembrane region" description="Helical" evidence="10">
    <location>
        <begin position="62"/>
        <end position="82"/>
    </location>
</feature>
<evidence type="ECO:0000256" key="8">
    <source>
        <dbReference type="ARBA" id="ARBA00035585"/>
    </source>
</evidence>
<dbReference type="Proteomes" id="UP001162836">
    <property type="component" value="Unassembled WGS sequence"/>
</dbReference>
<keyword evidence="12" id="KW-1185">Reference proteome</keyword>
<dbReference type="PANTHER" id="PTHR28259:SF1">
    <property type="entry name" value="FLUORIDE EXPORT PROTEIN 1-RELATED"/>
    <property type="match status" value="1"/>
</dbReference>
<dbReference type="NCBIfam" id="TIGR00494">
    <property type="entry name" value="crcB"/>
    <property type="match status" value="1"/>
</dbReference>
<reference evidence="11 12" key="1">
    <citation type="journal article" date="2023" name="Antonie Van Leeuwenhoek">
        <title>Unveiling the genomic potential of a novel thermostable glycoside hydrolases producing Neobacillus sedimentimangrovi UE25.</title>
        <authorList>
            <person name="Ejaz U."/>
            <person name="Saleem F."/>
            <person name="Rashid R."/>
            <person name="Hasan K.A."/>
            <person name="Syed M.N."/>
            <person name="Sohail M."/>
        </authorList>
    </citation>
    <scope>NUCLEOTIDE SEQUENCE [LARGE SCALE GENOMIC DNA]</scope>
    <source>
        <strain evidence="11 12">UE25</strain>
    </source>
</reference>
<dbReference type="PANTHER" id="PTHR28259">
    <property type="entry name" value="FLUORIDE EXPORT PROTEIN 1-RELATED"/>
    <property type="match status" value="1"/>
</dbReference>
<keyword evidence="2 10" id="KW-1003">Cell membrane</keyword>
<comment type="catalytic activity">
    <reaction evidence="8">
        <text>fluoride(in) = fluoride(out)</text>
        <dbReference type="Rhea" id="RHEA:76159"/>
        <dbReference type="ChEBI" id="CHEBI:17051"/>
    </reaction>
    <physiologicalReaction direction="left-to-right" evidence="8">
        <dbReference type="Rhea" id="RHEA:76160"/>
    </physiologicalReaction>
</comment>
<keyword evidence="10" id="KW-0479">Metal-binding</keyword>
<dbReference type="Pfam" id="PF02537">
    <property type="entry name" value="CRCB"/>
    <property type="match status" value="1"/>
</dbReference>
<accession>A0ABS8QLR3</accession>
<feature type="transmembrane region" description="Helical" evidence="10">
    <location>
        <begin position="94"/>
        <end position="115"/>
    </location>
</feature>
<protein>
    <recommendedName>
        <fullName evidence="10">Fluoride-specific ion channel FluC</fullName>
    </recommendedName>
</protein>
<evidence type="ECO:0000256" key="2">
    <source>
        <dbReference type="ARBA" id="ARBA00022475"/>
    </source>
</evidence>
<evidence type="ECO:0000256" key="3">
    <source>
        <dbReference type="ARBA" id="ARBA00022692"/>
    </source>
</evidence>
<organism evidence="11 12">
    <name type="scientific">Neobacillus sedimentimangrovi</name>
    <dbReference type="NCBI Taxonomy" id="2699460"/>
    <lineage>
        <taxon>Bacteria</taxon>
        <taxon>Bacillati</taxon>
        <taxon>Bacillota</taxon>
        <taxon>Bacilli</taxon>
        <taxon>Bacillales</taxon>
        <taxon>Bacillaceae</taxon>
        <taxon>Neobacillus</taxon>
    </lineage>
</organism>
<dbReference type="HAMAP" id="MF_00454">
    <property type="entry name" value="FluC"/>
    <property type="match status" value="1"/>
</dbReference>
<comment type="activity regulation">
    <text evidence="10">Na(+) is not transported, but it plays an essential structural role and its presence is essential for fluoride channel function.</text>
</comment>
<dbReference type="InterPro" id="IPR003691">
    <property type="entry name" value="FluC"/>
</dbReference>
<comment type="subcellular location">
    <subcellularLocation>
        <location evidence="1 10">Cell membrane</location>
        <topology evidence="1 10">Multi-pass membrane protein</topology>
    </subcellularLocation>
</comment>
<evidence type="ECO:0000256" key="4">
    <source>
        <dbReference type="ARBA" id="ARBA00022989"/>
    </source>
</evidence>
<keyword evidence="10" id="KW-0915">Sodium</keyword>
<evidence type="ECO:0000313" key="12">
    <source>
        <dbReference type="Proteomes" id="UP001162836"/>
    </source>
</evidence>
<evidence type="ECO:0000313" key="11">
    <source>
        <dbReference type="EMBL" id="MCD4840218.1"/>
    </source>
</evidence>
<name>A0ABS8QLR3_9BACI</name>
<evidence type="ECO:0000256" key="10">
    <source>
        <dbReference type="HAMAP-Rule" id="MF_00454"/>
    </source>
</evidence>
<evidence type="ECO:0000256" key="6">
    <source>
        <dbReference type="ARBA" id="ARBA00023303"/>
    </source>
</evidence>
<dbReference type="RefSeq" id="WP_038539783.1">
    <property type="nucleotide sequence ID" value="NZ_JAJODE010000061.1"/>
</dbReference>
<evidence type="ECO:0000256" key="9">
    <source>
        <dbReference type="ARBA" id="ARBA00049940"/>
    </source>
</evidence>
<feature type="binding site" evidence="10">
    <location>
        <position position="75"/>
    </location>
    <ligand>
        <name>Na(+)</name>
        <dbReference type="ChEBI" id="CHEBI:29101"/>
        <note>structural</note>
    </ligand>
</feature>
<comment type="similarity">
    <text evidence="7 10">Belongs to the fluoride channel Fluc/FEX (TC 1.A.43) family.</text>
</comment>
<sequence>MIYFWVGLAGMLGAILRYLVGIMIFTDNTFPYSTLIINLIGSFLLAWLSANIFKRLSISPEIATIVGTGLVGAFTTFSTLSVETVQLFQNGHTLLGIVYVTISIFGGLGMCRLGFNMIQEAQES</sequence>
<keyword evidence="4 10" id="KW-1133">Transmembrane helix</keyword>